<keyword evidence="1" id="KW-0472">Membrane</keyword>
<reference evidence="3" key="2">
    <citation type="submission" date="2021-04" db="EMBL/GenBank/DDBJ databases">
        <authorList>
            <person name="Gilroy R."/>
        </authorList>
    </citation>
    <scope>NUCLEOTIDE SEQUENCE</scope>
    <source>
        <strain evidence="3">ChiSjej2B20-11307</strain>
    </source>
</reference>
<dbReference type="InterPro" id="IPR001173">
    <property type="entry name" value="Glyco_trans_2-like"/>
</dbReference>
<feature type="transmembrane region" description="Helical" evidence="1">
    <location>
        <begin position="256"/>
        <end position="279"/>
    </location>
</feature>
<accession>A0A9D2KJ64</accession>
<dbReference type="SUPFAM" id="SSF53448">
    <property type="entry name" value="Nucleotide-diphospho-sugar transferases"/>
    <property type="match status" value="1"/>
</dbReference>
<feature type="transmembrane region" description="Helical" evidence="1">
    <location>
        <begin position="285"/>
        <end position="310"/>
    </location>
</feature>
<protein>
    <submittedName>
        <fullName evidence="3">Glycosyltransferase family 2 protein</fullName>
    </submittedName>
</protein>
<dbReference type="InterPro" id="IPR029044">
    <property type="entry name" value="Nucleotide-diphossugar_trans"/>
</dbReference>
<dbReference type="PANTHER" id="PTHR48090">
    <property type="entry name" value="UNDECAPRENYL-PHOSPHATE 4-DEOXY-4-FORMAMIDO-L-ARABINOSE TRANSFERASE-RELATED"/>
    <property type="match status" value="1"/>
</dbReference>
<evidence type="ECO:0000313" key="4">
    <source>
        <dbReference type="Proteomes" id="UP000824223"/>
    </source>
</evidence>
<dbReference type="AlphaFoldDB" id="A0A9D2KJ64"/>
<comment type="caution">
    <text evidence="3">The sequence shown here is derived from an EMBL/GenBank/DDBJ whole genome shotgun (WGS) entry which is preliminary data.</text>
</comment>
<dbReference type="EMBL" id="DXAK01000017">
    <property type="protein sequence ID" value="HJA06286.1"/>
    <property type="molecule type" value="Genomic_DNA"/>
</dbReference>
<organism evidence="3 4">
    <name type="scientific">Candidatus Mediterraneibacter pullicola</name>
    <dbReference type="NCBI Taxonomy" id="2838682"/>
    <lineage>
        <taxon>Bacteria</taxon>
        <taxon>Bacillati</taxon>
        <taxon>Bacillota</taxon>
        <taxon>Clostridia</taxon>
        <taxon>Lachnospirales</taxon>
        <taxon>Lachnospiraceae</taxon>
        <taxon>Mediterraneibacter</taxon>
    </lineage>
</organism>
<reference evidence="3" key="1">
    <citation type="journal article" date="2021" name="PeerJ">
        <title>Extensive microbial diversity within the chicken gut microbiome revealed by metagenomics and culture.</title>
        <authorList>
            <person name="Gilroy R."/>
            <person name="Ravi A."/>
            <person name="Getino M."/>
            <person name="Pursley I."/>
            <person name="Horton D.L."/>
            <person name="Alikhan N.F."/>
            <person name="Baker D."/>
            <person name="Gharbi K."/>
            <person name="Hall N."/>
            <person name="Watson M."/>
            <person name="Adriaenssens E.M."/>
            <person name="Foster-Nyarko E."/>
            <person name="Jarju S."/>
            <person name="Secka A."/>
            <person name="Antonio M."/>
            <person name="Oren A."/>
            <person name="Chaudhuri R.R."/>
            <person name="La Ragione R."/>
            <person name="Hildebrand F."/>
            <person name="Pallen M.J."/>
        </authorList>
    </citation>
    <scope>NUCLEOTIDE SEQUENCE</scope>
    <source>
        <strain evidence="3">ChiSjej2B20-11307</strain>
    </source>
</reference>
<dbReference type="Gene3D" id="3.90.550.10">
    <property type="entry name" value="Spore Coat Polysaccharide Biosynthesis Protein SpsA, Chain A"/>
    <property type="match status" value="1"/>
</dbReference>
<gene>
    <name evidence="3" type="ORF">H9798_03940</name>
</gene>
<name>A0A9D2KJ64_9FIRM</name>
<feature type="domain" description="Glycosyltransferase 2-like" evidence="2">
    <location>
        <begin position="30"/>
        <end position="194"/>
    </location>
</feature>
<evidence type="ECO:0000256" key="1">
    <source>
        <dbReference type="SAM" id="Phobius"/>
    </source>
</evidence>
<dbReference type="CDD" id="cd04187">
    <property type="entry name" value="DPM1_like_bac"/>
    <property type="match status" value="1"/>
</dbReference>
<evidence type="ECO:0000313" key="3">
    <source>
        <dbReference type="EMBL" id="HJA06286.1"/>
    </source>
</evidence>
<evidence type="ECO:0000259" key="2">
    <source>
        <dbReference type="Pfam" id="PF00535"/>
    </source>
</evidence>
<dbReference type="Pfam" id="PF00535">
    <property type="entry name" value="Glycos_transf_2"/>
    <property type="match status" value="1"/>
</dbReference>
<dbReference type="InterPro" id="IPR050256">
    <property type="entry name" value="Glycosyltransferase_2"/>
</dbReference>
<proteinExistence type="predicted"/>
<keyword evidence="1" id="KW-0812">Transmembrane</keyword>
<keyword evidence="1" id="KW-1133">Transmembrane helix</keyword>
<dbReference type="GO" id="GO:0005886">
    <property type="term" value="C:plasma membrane"/>
    <property type="evidence" value="ECO:0007669"/>
    <property type="project" value="TreeGrafter"/>
</dbReference>
<dbReference type="Proteomes" id="UP000824223">
    <property type="component" value="Unassembled WGS sequence"/>
</dbReference>
<dbReference type="PANTHER" id="PTHR48090:SF8">
    <property type="entry name" value="GLYCOSYLTRANSFERASE CSBB-RELATED"/>
    <property type="match status" value="1"/>
</dbReference>
<sequence length="331" mass="37362">MELDNRKKELSNNRQGISDNKLEISKDLISIIVPCYNEEEALPAFYRAASDAVKEIEGADCEFIFIDDGSRDHTADILQRLSAMDGRCRYLSFSRNFGKEAAMYAGLQNASGDYCVFMDADLQHPPELLKEMYRVVKTEGYDCCAGLREDRTGENHMRTVLSRTFYHIIGRICRLDMGDGKGDFRMISRAMADSILELKEYNRYMKGIFSFVGYDTKWIPFHNVERSAGASKWNIRSLFRYAIDGIFSFSSAPASLSGATGVLLLLISALVGICSLVSGRGLTGIPLLICLLFLLNGIQMFFISILGQYMSRDYMESKKRPVYIIKKRGGF</sequence>